<feature type="domain" description="Reverse transcriptase" evidence="1">
    <location>
        <begin position="1"/>
        <end position="300"/>
    </location>
</feature>
<keyword evidence="3" id="KW-1185">Reference proteome</keyword>
<evidence type="ECO:0000313" key="2">
    <source>
        <dbReference type="EMBL" id="GGH84748.1"/>
    </source>
</evidence>
<dbReference type="PANTHER" id="PTHR34047:SF8">
    <property type="entry name" value="PROTEIN YKFC"/>
    <property type="match status" value="1"/>
</dbReference>
<dbReference type="PANTHER" id="PTHR34047">
    <property type="entry name" value="NUCLEAR INTRON MATURASE 1, MITOCHONDRIAL-RELATED"/>
    <property type="match status" value="1"/>
</dbReference>
<dbReference type="InterPro" id="IPR051083">
    <property type="entry name" value="GrpII_Intron_Splice-Mob/Def"/>
</dbReference>
<organism evidence="2 3">
    <name type="scientific">Saccharibacillus endophyticus</name>
    <dbReference type="NCBI Taxonomy" id="2060666"/>
    <lineage>
        <taxon>Bacteria</taxon>
        <taxon>Bacillati</taxon>
        <taxon>Bacillota</taxon>
        <taxon>Bacilli</taxon>
        <taxon>Bacillales</taxon>
        <taxon>Paenibacillaceae</taxon>
        <taxon>Saccharibacillus</taxon>
    </lineage>
</organism>
<dbReference type="Pfam" id="PF00078">
    <property type="entry name" value="RVT_1"/>
    <property type="match status" value="1"/>
</dbReference>
<proteinExistence type="predicted"/>
<comment type="caution">
    <text evidence="2">The sequence shown here is derived from an EMBL/GenBank/DDBJ whole genome shotgun (WGS) entry which is preliminary data.</text>
</comment>
<protein>
    <recommendedName>
        <fullName evidence="1">Reverse transcriptase domain-containing protein</fullName>
    </recommendedName>
</protein>
<dbReference type="EMBL" id="BMDD01000005">
    <property type="protein sequence ID" value="GGH84748.1"/>
    <property type="molecule type" value="Genomic_DNA"/>
</dbReference>
<name>A0ABQ2A269_9BACL</name>
<reference evidence="3" key="1">
    <citation type="journal article" date="2019" name="Int. J. Syst. Evol. Microbiol.">
        <title>The Global Catalogue of Microorganisms (GCM) 10K type strain sequencing project: providing services to taxonomists for standard genome sequencing and annotation.</title>
        <authorList>
            <consortium name="The Broad Institute Genomics Platform"/>
            <consortium name="The Broad Institute Genome Sequencing Center for Infectious Disease"/>
            <person name="Wu L."/>
            <person name="Ma J."/>
        </authorList>
    </citation>
    <scope>NUCLEOTIDE SEQUENCE [LARGE SCALE GENOMIC DNA]</scope>
    <source>
        <strain evidence="3">CCM 8702</strain>
    </source>
</reference>
<evidence type="ECO:0000259" key="1">
    <source>
        <dbReference type="PROSITE" id="PS50878"/>
    </source>
</evidence>
<sequence>MRLTIYNLIKCGFFSDNLPSQVFTSIEIADFLKDNSSMINLNSISLKSKRIESAPCLFISSYKSDLERRILAIPHIDLYLMLCEAIEKHRRVIESKLRQNQHSYSNIIAPNQIIGYKVFSRFMKNYHDRTIYSAGYKYLLKIDLSKCYENIYTHSLTWALYGKENSKDELKKSPSKRNPTYAIYDEFDKLVRSINNNETKGIPTGPLSSRIVSEIILTSIDEILSRKGHHFKRYVDDYNFYFRTESEINEFIPLFQNILYDYKLHVNTEKTQISKYPYQLNQDFTKILKEHDFSKDGYLKYIEKMIELHQGNKGVLKYGLKILSSHTIPNKEKKLVFSHLVNIILSFPNMAEYVYDIILNNSFTFDRSIQKNINNILASCLNYKHELETIWLLCVMGSLDMEIEVENLVNIIDHAEPLSTIIALDYVQKKGLNRENEIKISKNNLKSKLNNETIYGDKWILIYEINRNQWITGLKKILNQSKLLEEALSNNVRFYLSLFN</sequence>
<dbReference type="InterPro" id="IPR043502">
    <property type="entry name" value="DNA/RNA_pol_sf"/>
</dbReference>
<dbReference type="InterPro" id="IPR000477">
    <property type="entry name" value="RT_dom"/>
</dbReference>
<evidence type="ECO:0000313" key="3">
    <source>
        <dbReference type="Proteomes" id="UP000605427"/>
    </source>
</evidence>
<dbReference type="Proteomes" id="UP000605427">
    <property type="component" value="Unassembled WGS sequence"/>
</dbReference>
<dbReference type="SUPFAM" id="SSF56672">
    <property type="entry name" value="DNA/RNA polymerases"/>
    <property type="match status" value="1"/>
</dbReference>
<accession>A0ABQ2A269</accession>
<gene>
    <name evidence="2" type="ORF">GCM10007362_40540</name>
</gene>
<dbReference type="PROSITE" id="PS50878">
    <property type="entry name" value="RT_POL"/>
    <property type="match status" value="1"/>
</dbReference>
<dbReference type="CDD" id="cd01646">
    <property type="entry name" value="RT_Bac_retron_I"/>
    <property type="match status" value="1"/>
</dbReference>